<accession>A0ABU5ERF7</accession>
<proteinExistence type="predicted"/>
<name>A0ABU5ERF7_9FLAO</name>
<gene>
    <name evidence="1" type="ORF">SNF14_12235</name>
</gene>
<evidence type="ECO:0008006" key="3">
    <source>
        <dbReference type="Google" id="ProtNLM"/>
    </source>
</evidence>
<dbReference type="PROSITE" id="PS51257">
    <property type="entry name" value="PROKAR_LIPOPROTEIN"/>
    <property type="match status" value="1"/>
</dbReference>
<keyword evidence="2" id="KW-1185">Reference proteome</keyword>
<protein>
    <recommendedName>
        <fullName evidence="3">TonB protein C-terminal</fullName>
    </recommendedName>
</protein>
<comment type="caution">
    <text evidence="1">The sequence shown here is derived from an EMBL/GenBank/DDBJ whole genome shotgun (WGS) entry which is preliminary data.</text>
</comment>
<organism evidence="1 2">
    <name type="scientific">Winogradskyella aquimaris</name>
    <dbReference type="NCBI Taxonomy" id="864074"/>
    <lineage>
        <taxon>Bacteria</taxon>
        <taxon>Pseudomonadati</taxon>
        <taxon>Bacteroidota</taxon>
        <taxon>Flavobacteriia</taxon>
        <taxon>Flavobacteriales</taxon>
        <taxon>Flavobacteriaceae</taxon>
        <taxon>Winogradskyella</taxon>
    </lineage>
</organism>
<reference evidence="1 2" key="1">
    <citation type="submission" date="2023-11" db="EMBL/GenBank/DDBJ databases">
        <title>Winogradskyella pelagius sp. nov., isolated from coastal sediment.</title>
        <authorList>
            <person name="Li F."/>
        </authorList>
    </citation>
    <scope>NUCLEOTIDE SEQUENCE [LARGE SCALE GENOMIC DNA]</scope>
    <source>
        <strain evidence="1 2">KCTC 23502</strain>
    </source>
</reference>
<sequence length="221" mass="24895">MTNRFKEKTFFVNQYTITISVILSALAALSCKKEPKVFPNTESDLIMKINAVQEQVMAQGNMTEAEEQALLSLCSIVSHEDGLAMYTTDDGMILKDVEITPVFDGCEDLSKQETRECFNNKVSTFIVREFNLSVSKDLNLSEPKMVEAFFIINENGNLTGMKVRDSEVIVQAEILRVLRKMPKMKPATHNGERVSVLCSIIVKYGNNLEVDVVYIPERPNT</sequence>
<dbReference type="SUPFAM" id="SSF74653">
    <property type="entry name" value="TolA/TonB C-terminal domain"/>
    <property type="match status" value="1"/>
</dbReference>
<evidence type="ECO:0000313" key="2">
    <source>
        <dbReference type="Proteomes" id="UP001285855"/>
    </source>
</evidence>
<dbReference type="EMBL" id="JAXDAE010000013">
    <property type="protein sequence ID" value="MDY2588110.1"/>
    <property type="molecule type" value="Genomic_DNA"/>
</dbReference>
<dbReference type="Proteomes" id="UP001285855">
    <property type="component" value="Unassembled WGS sequence"/>
</dbReference>
<evidence type="ECO:0000313" key="1">
    <source>
        <dbReference type="EMBL" id="MDY2588110.1"/>
    </source>
</evidence>
<dbReference type="RefSeq" id="WP_320556459.1">
    <property type="nucleotide sequence ID" value="NZ_JAXDAE010000013.1"/>
</dbReference>
<dbReference type="Gene3D" id="3.30.1150.10">
    <property type="match status" value="1"/>
</dbReference>